<proteinExistence type="predicted"/>
<dbReference type="EMBL" id="CAADHO010000001">
    <property type="protein sequence ID" value="VFQ43259.1"/>
    <property type="molecule type" value="Genomic_DNA"/>
</dbReference>
<feature type="transmembrane region" description="Helical" evidence="1">
    <location>
        <begin position="29"/>
        <end position="53"/>
    </location>
</feature>
<keyword evidence="1" id="KW-0812">Transmembrane</keyword>
<sequence>MKPHTRRSPRPAWLLALYRQNDRYQLHPIAVHIPNGMVPVAGIFMAAGCLFHIQALVFAAYVNLVVIALSMPGVILTGIASWQHRYKGATTALFRTKLVCSALVLAGAVLILLFQALYPVNVHRLTGSAKALVAAYLLLLIPTIRAGSLGGKLVFGGRKQI</sequence>
<gene>
    <name evidence="2" type="ORF">MSL71_8870</name>
</gene>
<name>A0A4U8YJM6_9BACT</name>
<keyword evidence="1" id="KW-0472">Membrane</keyword>
<dbReference type="AlphaFoldDB" id="A0A4U8YJM6"/>
<accession>A0A4U8YJM6</accession>
<organism evidence="2 3">
    <name type="scientific">Desulfoluna butyratoxydans</name>
    <dbReference type="NCBI Taxonomy" id="231438"/>
    <lineage>
        <taxon>Bacteria</taxon>
        <taxon>Pseudomonadati</taxon>
        <taxon>Thermodesulfobacteriota</taxon>
        <taxon>Desulfobacteria</taxon>
        <taxon>Desulfobacterales</taxon>
        <taxon>Desulfolunaceae</taxon>
        <taxon>Desulfoluna</taxon>
    </lineage>
</organism>
<evidence type="ECO:0000313" key="2">
    <source>
        <dbReference type="EMBL" id="VFQ43259.1"/>
    </source>
</evidence>
<evidence type="ECO:0008006" key="4">
    <source>
        <dbReference type="Google" id="ProtNLM"/>
    </source>
</evidence>
<evidence type="ECO:0000313" key="3">
    <source>
        <dbReference type="Proteomes" id="UP000507962"/>
    </source>
</evidence>
<feature type="transmembrane region" description="Helical" evidence="1">
    <location>
        <begin position="134"/>
        <end position="155"/>
    </location>
</feature>
<feature type="transmembrane region" description="Helical" evidence="1">
    <location>
        <begin position="59"/>
        <end position="82"/>
    </location>
</feature>
<feature type="transmembrane region" description="Helical" evidence="1">
    <location>
        <begin position="94"/>
        <end position="114"/>
    </location>
</feature>
<keyword evidence="3" id="KW-1185">Reference proteome</keyword>
<reference evidence="2 3" key="1">
    <citation type="submission" date="2019-03" db="EMBL/GenBank/DDBJ databases">
        <authorList>
            <person name="Nijsse B."/>
        </authorList>
    </citation>
    <scope>NUCLEOTIDE SEQUENCE [LARGE SCALE GENOMIC DNA]</scope>
    <source>
        <strain evidence="2">Desulfoluna butyratoxydans MSL71</strain>
    </source>
</reference>
<dbReference type="RefSeq" id="WP_180137432.1">
    <property type="nucleotide sequence ID" value="NZ_CAADHO010000001.1"/>
</dbReference>
<keyword evidence="1" id="KW-1133">Transmembrane helix</keyword>
<dbReference type="Proteomes" id="UP000507962">
    <property type="component" value="Unassembled WGS sequence"/>
</dbReference>
<evidence type="ECO:0000256" key="1">
    <source>
        <dbReference type="SAM" id="Phobius"/>
    </source>
</evidence>
<protein>
    <recommendedName>
        <fullName evidence="4">DUF2231 domain-containing protein</fullName>
    </recommendedName>
</protein>